<name>A0ABQ8MY18_LABRO</name>
<keyword evidence="3" id="KW-0597">Phosphoprotein</keyword>
<comment type="subcellular location">
    <subcellularLocation>
        <location evidence="1">Cytoplasm</location>
    </subcellularLocation>
</comment>
<evidence type="ECO:0000256" key="6">
    <source>
        <dbReference type="ARBA" id="ARBA00023054"/>
    </source>
</evidence>
<keyword evidence="4" id="KW-0344">Guanine-nucleotide releasing factor</keyword>
<comment type="caution">
    <text evidence="11">The sequence shown here is derived from an EMBL/GenBank/DDBJ whole genome shotgun (WGS) entry which is preliminary data.</text>
</comment>
<dbReference type="InterPro" id="IPR051632">
    <property type="entry name" value="Rho_GEF"/>
</dbReference>
<evidence type="ECO:0000256" key="5">
    <source>
        <dbReference type="ARBA" id="ARBA00022771"/>
    </source>
</evidence>
<dbReference type="SUPFAM" id="SSF50729">
    <property type="entry name" value="PH domain-like"/>
    <property type="match status" value="1"/>
</dbReference>
<dbReference type="InterPro" id="IPR001849">
    <property type="entry name" value="PH_domain"/>
</dbReference>
<keyword evidence="5" id="KW-0862">Zinc</keyword>
<organism evidence="11 12">
    <name type="scientific">Labeo rohita</name>
    <name type="common">Indian major carp</name>
    <name type="synonym">Cyprinus rohita</name>
    <dbReference type="NCBI Taxonomy" id="84645"/>
    <lineage>
        <taxon>Eukaryota</taxon>
        <taxon>Metazoa</taxon>
        <taxon>Chordata</taxon>
        <taxon>Craniata</taxon>
        <taxon>Vertebrata</taxon>
        <taxon>Euteleostomi</taxon>
        <taxon>Actinopterygii</taxon>
        <taxon>Neopterygii</taxon>
        <taxon>Teleostei</taxon>
        <taxon>Ostariophysi</taxon>
        <taxon>Cypriniformes</taxon>
        <taxon>Cyprinidae</taxon>
        <taxon>Labeoninae</taxon>
        <taxon>Labeonini</taxon>
        <taxon>Labeo</taxon>
    </lineage>
</organism>
<evidence type="ECO:0000256" key="4">
    <source>
        <dbReference type="ARBA" id="ARBA00022658"/>
    </source>
</evidence>
<proteinExistence type="predicted"/>
<keyword evidence="6 7" id="KW-0175">Coiled coil</keyword>
<dbReference type="Pfam" id="PF17838">
    <property type="entry name" value="PH_16"/>
    <property type="match status" value="1"/>
</dbReference>
<evidence type="ECO:0000256" key="2">
    <source>
        <dbReference type="ARBA" id="ARBA00022490"/>
    </source>
</evidence>
<feature type="region of interest" description="Disordered" evidence="8">
    <location>
        <begin position="15"/>
        <end position="53"/>
    </location>
</feature>
<feature type="coiled-coil region" evidence="7">
    <location>
        <begin position="686"/>
        <end position="832"/>
    </location>
</feature>
<dbReference type="InterPro" id="IPR041020">
    <property type="entry name" value="PH_16"/>
</dbReference>
<feature type="region of interest" description="Disordered" evidence="8">
    <location>
        <begin position="909"/>
        <end position="933"/>
    </location>
</feature>
<gene>
    <name evidence="11" type="ORF">H4Q32_004294</name>
</gene>
<dbReference type="InterPro" id="IPR011993">
    <property type="entry name" value="PH-like_dom_sf"/>
</dbReference>
<evidence type="ECO:0000256" key="1">
    <source>
        <dbReference type="ARBA" id="ARBA00004496"/>
    </source>
</evidence>
<feature type="domain" description="DH" evidence="10">
    <location>
        <begin position="129"/>
        <end position="326"/>
    </location>
</feature>
<dbReference type="Proteomes" id="UP000830375">
    <property type="component" value="Unassembled WGS sequence"/>
</dbReference>
<keyword evidence="5" id="KW-0863">Zinc-finger</keyword>
<reference evidence="11 12" key="1">
    <citation type="submission" date="2022-01" db="EMBL/GenBank/DDBJ databases">
        <title>A high-quality chromosome-level genome assembly of rohu carp, Labeo rohita.</title>
        <authorList>
            <person name="Arick M.A. II"/>
            <person name="Hsu C.-Y."/>
            <person name="Magbanua Z."/>
            <person name="Pechanova O."/>
            <person name="Grover C."/>
            <person name="Miller E."/>
            <person name="Thrash A."/>
            <person name="Ezzel L."/>
            <person name="Alam S."/>
            <person name="Benzie J."/>
            <person name="Hamilton M."/>
            <person name="Karsi A."/>
            <person name="Lawrence M.L."/>
            <person name="Peterson D.G."/>
        </authorList>
    </citation>
    <scope>NUCLEOTIDE SEQUENCE [LARGE SCALE GENOMIC DNA]</scope>
    <source>
        <strain evidence="12">BAU-BD-2019</strain>
        <tissue evidence="11">Blood</tissue>
    </source>
</reference>
<dbReference type="PANTHER" id="PTHR13944">
    <property type="entry name" value="AGAP007712-PA"/>
    <property type="match status" value="1"/>
</dbReference>
<feature type="region of interest" description="Disordered" evidence="8">
    <location>
        <begin position="970"/>
        <end position="1012"/>
    </location>
</feature>
<dbReference type="SMART" id="SM00233">
    <property type="entry name" value="PH"/>
    <property type="match status" value="1"/>
</dbReference>
<dbReference type="InterPro" id="IPR035899">
    <property type="entry name" value="DBL_dom_sf"/>
</dbReference>
<keyword evidence="12" id="KW-1185">Reference proteome</keyword>
<evidence type="ECO:0000256" key="3">
    <source>
        <dbReference type="ARBA" id="ARBA00022553"/>
    </source>
</evidence>
<evidence type="ECO:0000256" key="7">
    <source>
        <dbReference type="SAM" id="Coils"/>
    </source>
</evidence>
<dbReference type="PANTHER" id="PTHR13944:SF23">
    <property type="entry name" value="RHO GUANINE NUCLEOTIDE EXCHANGE FACTOR 18"/>
    <property type="match status" value="1"/>
</dbReference>
<accession>A0ABQ8MY18</accession>
<dbReference type="CDD" id="cd00160">
    <property type="entry name" value="RhoGEF"/>
    <property type="match status" value="1"/>
</dbReference>
<dbReference type="InterPro" id="IPR000219">
    <property type="entry name" value="DH_dom"/>
</dbReference>
<sequence>MIQGRCSLQQPLSFSENGTVMKPPVGKRHYVTAEESTDKPASSSLQPPPVITPATEHKMDEIDSVRFKPLPEDSNVPLTYPADTINIDDGRYNTLREDLEADARDFEAPTWSLAVDQQYLKDYSKEDIKRQDVIHELIQTEINHVRTLKLVLGVYVRELRENLQMDETQLERLFPQVENLLQVHQLFLDRLKQRRIDSLEPGSTQNYCIHNIGDILIAQFSGEIRDRLQYCYGVFCSHHTDAVNFYKDLMQNNKKFQNLIRKICQLSIMRRLGIPEIILLITQRITKYPVLYERVIKYTEVDSEEHRDLVRGLELLKDTISQVNSQVDKSEKAVRLRDLSSRLEPKSQVRTTQGRVFRREDMLQGQRKLLHEGALNWRITSNKTKDVLLLLLEKDQRLTFASLDGKPAVISLQKLIIRDVAHDEKALFLISASSETPEMYEFHTSSGEERKTWRDQIWKAVEHCPEEEDEPEKLPERIQDYQRYLCMRDALIEQLLLDKLKLFSSISAYVTGVNDISPSERRLLRGNAAEPMQGERAPRRSLKRCQARKIYKWLYPLLWEEKVEILQTLLVTCEPGQTPSSGEGMDLVPLSKRPDAFTGFNSDNACMLPGNGIGSLIERMRDRSQWANLDPQLRELYSDENLELSADEEITPQSWNAFPLVFLPKAELYHTVTNLSQKLYSLQSVVQQLESHIVVQRATIEELMARPRGNTLLEKEKHRNLEKQREEMAHFQRLQNQHRQEQMQWEQERERQRVQAEVKEKVLKEKELGCYKLEKKLEEEKQELARCKAEYQEDLERLRDAMRTVEKERERLEKDREKLEQLEKKFKKNENVPNIATFPMEKELTQIPPPYPLLKVVNPGFDERPPLVPPRRESIANLSVKPEVPIHLISTTNQSQKAGSVQQTIPTKLAAHPKSKDKHSKQKSSHQRTKSAAGIEVSQILPIKVTGKEGGSLRAMRSNSPHQLRPDMFIPPEKLSGSVPSNSGNGIRKRNHSHNHNTLSTQPVHPKAKDKTTAEDILFF</sequence>
<keyword evidence="5" id="KW-0479">Metal-binding</keyword>
<dbReference type="EMBL" id="JACTAM010000002">
    <property type="protein sequence ID" value="KAI2667731.1"/>
    <property type="molecule type" value="Genomic_DNA"/>
</dbReference>
<evidence type="ECO:0000259" key="10">
    <source>
        <dbReference type="PROSITE" id="PS50010"/>
    </source>
</evidence>
<dbReference type="Gene3D" id="2.30.29.30">
    <property type="entry name" value="Pleckstrin-homology domain (PH domain)/Phosphotyrosine-binding domain (PTB)"/>
    <property type="match status" value="1"/>
</dbReference>
<feature type="domain" description="PH" evidence="9">
    <location>
        <begin position="368"/>
        <end position="462"/>
    </location>
</feature>
<dbReference type="Gene3D" id="1.20.900.10">
    <property type="entry name" value="Dbl homology (DH) domain"/>
    <property type="match status" value="1"/>
</dbReference>
<dbReference type="SMART" id="SM00325">
    <property type="entry name" value="RhoGEF"/>
    <property type="match status" value="1"/>
</dbReference>
<keyword evidence="2" id="KW-0963">Cytoplasm</keyword>
<dbReference type="PROSITE" id="PS50010">
    <property type="entry name" value="DH_2"/>
    <property type="match status" value="1"/>
</dbReference>
<dbReference type="SUPFAM" id="SSF48065">
    <property type="entry name" value="DBL homology domain (DH-domain)"/>
    <property type="match status" value="1"/>
</dbReference>
<evidence type="ECO:0000313" key="12">
    <source>
        <dbReference type="Proteomes" id="UP000830375"/>
    </source>
</evidence>
<evidence type="ECO:0000313" key="11">
    <source>
        <dbReference type="EMBL" id="KAI2667731.1"/>
    </source>
</evidence>
<protein>
    <submittedName>
        <fullName evidence="11">Rho guanine nucleotide exchange factor 18</fullName>
    </submittedName>
</protein>
<evidence type="ECO:0000259" key="9">
    <source>
        <dbReference type="PROSITE" id="PS50003"/>
    </source>
</evidence>
<dbReference type="Pfam" id="PF00621">
    <property type="entry name" value="RhoGEF"/>
    <property type="match status" value="1"/>
</dbReference>
<dbReference type="PROSITE" id="PS50003">
    <property type="entry name" value="PH_DOMAIN"/>
    <property type="match status" value="1"/>
</dbReference>
<evidence type="ECO:0000256" key="8">
    <source>
        <dbReference type="SAM" id="MobiDB-lite"/>
    </source>
</evidence>
<feature type="compositionally biased region" description="Basic residues" evidence="8">
    <location>
        <begin position="911"/>
        <end position="929"/>
    </location>
</feature>